<gene>
    <name evidence="7" type="ORF">CVLEPA_LOCUS219</name>
</gene>
<dbReference type="EC" id="3.6.1.62" evidence="5"/>
<dbReference type="SUPFAM" id="SSF50729">
    <property type="entry name" value="PH domain-like"/>
    <property type="match status" value="1"/>
</dbReference>
<reference evidence="7 8" key="1">
    <citation type="submission" date="2024-02" db="EMBL/GenBank/DDBJ databases">
        <authorList>
            <person name="Daric V."/>
            <person name="Darras S."/>
        </authorList>
    </citation>
    <scope>NUCLEOTIDE SEQUENCE [LARGE SCALE GENOMIC DNA]</scope>
</reference>
<proteinExistence type="inferred from homology"/>
<evidence type="ECO:0000256" key="2">
    <source>
        <dbReference type="ARBA" id="ARBA00008778"/>
    </source>
</evidence>
<evidence type="ECO:0000256" key="1">
    <source>
        <dbReference type="ARBA" id="ARBA00004496"/>
    </source>
</evidence>
<dbReference type="Gene3D" id="2.30.29.30">
    <property type="entry name" value="Pleckstrin-homology domain (PH domain)/Phosphotyrosine-binding domain (PTB)"/>
    <property type="match status" value="1"/>
</dbReference>
<keyword evidence="3" id="KW-0963">Cytoplasm</keyword>
<name>A0ABP0EZU5_CLALP</name>
<keyword evidence="4" id="KW-0507">mRNA processing</keyword>
<evidence type="ECO:0000256" key="6">
    <source>
        <dbReference type="ARBA" id="ARBA00047661"/>
    </source>
</evidence>
<evidence type="ECO:0000256" key="4">
    <source>
        <dbReference type="ARBA" id="ARBA00022664"/>
    </source>
</evidence>
<dbReference type="InterPro" id="IPR010334">
    <property type="entry name" value="Dcp1"/>
</dbReference>
<comment type="subcellular location">
    <subcellularLocation>
        <location evidence="1">Cytoplasm</location>
    </subcellularLocation>
</comment>
<evidence type="ECO:0000256" key="3">
    <source>
        <dbReference type="ARBA" id="ARBA00022490"/>
    </source>
</evidence>
<comment type="similarity">
    <text evidence="2">Belongs to the DCP1 family.</text>
</comment>
<dbReference type="EMBL" id="CAWYQH010000001">
    <property type="protein sequence ID" value="CAK8671208.1"/>
    <property type="molecule type" value="Genomic_DNA"/>
</dbReference>
<evidence type="ECO:0000256" key="5">
    <source>
        <dbReference type="ARBA" id="ARBA00026102"/>
    </source>
</evidence>
<dbReference type="InterPro" id="IPR011993">
    <property type="entry name" value="PH-like_dom_sf"/>
</dbReference>
<dbReference type="Pfam" id="PF06058">
    <property type="entry name" value="DCP1"/>
    <property type="match status" value="1"/>
</dbReference>
<protein>
    <recommendedName>
        <fullName evidence="5">5'-(N(7)-methylguanosine 5'-triphospho)-[mRNA] hydrolase</fullName>
        <ecNumber evidence="5">3.6.1.62</ecNumber>
    </recommendedName>
</protein>
<comment type="catalytic activity">
    <reaction evidence="6">
        <text>a 5'-end (N(7)-methyl 5'-triphosphoguanosine)-ribonucleoside in mRNA + H2O = N(7)-methyl-GDP + a 5'-end phospho-ribonucleoside in mRNA + 2 H(+)</text>
        <dbReference type="Rhea" id="RHEA:67484"/>
        <dbReference type="Rhea" id="RHEA-COMP:15692"/>
        <dbReference type="Rhea" id="RHEA-COMP:17167"/>
        <dbReference type="ChEBI" id="CHEBI:15377"/>
        <dbReference type="ChEBI" id="CHEBI:15378"/>
        <dbReference type="ChEBI" id="CHEBI:63714"/>
        <dbReference type="ChEBI" id="CHEBI:138282"/>
        <dbReference type="ChEBI" id="CHEBI:156461"/>
        <dbReference type="EC" id="3.6.1.62"/>
    </reaction>
    <physiologicalReaction direction="left-to-right" evidence="6">
        <dbReference type="Rhea" id="RHEA:67485"/>
    </physiologicalReaction>
</comment>
<evidence type="ECO:0000313" key="7">
    <source>
        <dbReference type="EMBL" id="CAK8671208.1"/>
    </source>
</evidence>
<accession>A0ABP0EZU5</accession>
<sequence>MAFEGEVEGNLKALLREDQSVSDILDSANPVAVYIFNDESKEWENIEMEGTIFVHKRFDIMHRPTFGFTIMNQESLDNWSQTLYPGLEFLEYSPFLVTRNTKSMGFGLKFENMVDCRRMGYLLNE</sequence>
<dbReference type="Proteomes" id="UP001642483">
    <property type="component" value="Unassembled WGS sequence"/>
</dbReference>
<keyword evidence="8" id="KW-1185">Reference proteome</keyword>
<evidence type="ECO:0000313" key="8">
    <source>
        <dbReference type="Proteomes" id="UP001642483"/>
    </source>
</evidence>
<dbReference type="PANTHER" id="PTHR16290:SF0">
    <property type="entry name" value="DECAPPING PROTEIN 1, ISOFORM A"/>
    <property type="match status" value="1"/>
</dbReference>
<organism evidence="7 8">
    <name type="scientific">Clavelina lepadiformis</name>
    <name type="common">Light-bulb sea squirt</name>
    <name type="synonym">Ascidia lepadiformis</name>
    <dbReference type="NCBI Taxonomy" id="159417"/>
    <lineage>
        <taxon>Eukaryota</taxon>
        <taxon>Metazoa</taxon>
        <taxon>Chordata</taxon>
        <taxon>Tunicata</taxon>
        <taxon>Ascidiacea</taxon>
        <taxon>Aplousobranchia</taxon>
        <taxon>Clavelinidae</taxon>
        <taxon>Clavelina</taxon>
    </lineage>
</organism>
<comment type="caution">
    <text evidence="7">The sequence shown here is derived from an EMBL/GenBank/DDBJ whole genome shotgun (WGS) entry which is preliminary data.</text>
</comment>
<dbReference type="PANTHER" id="PTHR16290">
    <property type="entry name" value="TRANSCRIPTION FACTOR SMIF DECAPPING ENZYME DCP1"/>
    <property type="match status" value="1"/>
</dbReference>